<feature type="compositionally biased region" description="Polar residues" evidence="1">
    <location>
        <begin position="268"/>
        <end position="279"/>
    </location>
</feature>
<protein>
    <submittedName>
        <fullName evidence="4">ABC transporter permease</fullName>
    </submittedName>
</protein>
<feature type="transmembrane region" description="Helical" evidence="2">
    <location>
        <begin position="115"/>
        <end position="138"/>
    </location>
</feature>
<comment type="caution">
    <text evidence="4">The sequence shown here is derived from an EMBL/GenBank/DDBJ whole genome shotgun (WGS) entry which is preliminary data.</text>
</comment>
<proteinExistence type="predicted"/>
<organism evidence="4 5">
    <name type="scientific">Natronorubrum halalkaliphilum</name>
    <dbReference type="NCBI Taxonomy" id="2691917"/>
    <lineage>
        <taxon>Archaea</taxon>
        <taxon>Methanobacteriati</taxon>
        <taxon>Methanobacteriota</taxon>
        <taxon>Stenosarchaea group</taxon>
        <taxon>Halobacteria</taxon>
        <taxon>Halobacteriales</taxon>
        <taxon>Natrialbaceae</taxon>
        <taxon>Natronorubrum</taxon>
    </lineage>
</organism>
<name>A0A6B0VJV3_9EURY</name>
<dbReference type="RefSeq" id="WP_160062228.1">
    <property type="nucleotide sequence ID" value="NZ_WUYX01000008.1"/>
</dbReference>
<dbReference type="AlphaFoldDB" id="A0A6B0VJV3"/>
<evidence type="ECO:0000313" key="5">
    <source>
        <dbReference type="Proteomes" id="UP000434101"/>
    </source>
</evidence>
<feature type="transmembrane region" description="Helical" evidence="2">
    <location>
        <begin position="76"/>
        <end position="103"/>
    </location>
</feature>
<evidence type="ECO:0000313" key="4">
    <source>
        <dbReference type="EMBL" id="MXV60869.1"/>
    </source>
</evidence>
<dbReference type="InterPro" id="IPR058486">
    <property type="entry name" value="DUF8173"/>
</dbReference>
<accession>A0A6B0VJV3</accession>
<gene>
    <name evidence="4" type="ORF">GS429_02030</name>
</gene>
<dbReference type="Pfam" id="PF26514">
    <property type="entry name" value="DUF8173"/>
    <property type="match status" value="1"/>
</dbReference>
<reference evidence="4 5" key="1">
    <citation type="submission" date="2020-01" db="EMBL/GenBank/DDBJ databases">
        <title>Natronorubrum sp. JWXQ-INN 674 isolated from Inner Mongolia Autonomous Region of China.</title>
        <authorList>
            <person name="Xue Q."/>
        </authorList>
    </citation>
    <scope>NUCLEOTIDE SEQUENCE [LARGE SCALE GENOMIC DNA]</scope>
    <source>
        <strain evidence="4 5">JWXQ-INN-674</strain>
    </source>
</reference>
<feature type="compositionally biased region" description="Acidic residues" evidence="1">
    <location>
        <begin position="289"/>
        <end position="317"/>
    </location>
</feature>
<keyword evidence="2" id="KW-0472">Membrane</keyword>
<feature type="region of interest" description="Disordered" evidence="1">
    <location>
        <begin position="207"/>
        <end position="324"/>
    </location>
</feature>
<feature type="domain" description="DUF8173" evidence="3">
    <location>
        <begin position="12"/>
        <end position="190"/>
    </location>
</feature>
<sequence length="324" mass="34023">MFPAVVELDTAFAATPATATSRLATEPIVAILDVPRAFGLTIGWMVLTLVVGGLLIAGLTASARTVRDDIVDRPDLAFATGFVVFFGLLVVAVAPLFVTMYLIEDPAVLSLGALIALPGLFLWGVLLIVGGSFGTVAVGDRIARRLGDDAPSLRRALVTGTALLGASHLVPVLGTVVAMSVATVGTGGAVRRWTDFGTDDGRFITDKREADRRTATSDGVASARERNDPNESGVWHSNEGATTEVGEGTESASATAAADFLEVEDSSPRPSTSSDNQDGAETDSAWNEAESDDSVDDWEWGPDLEPETEAEAETERDETERSPD</sequence>
<evidence type="ECO:0000256" key="1">
    <source>
        <dbReference type="SAM" id="MobiDB-lite"/>
    </source>
</evidence>
<evidence type="ECO:0000256" key="2">
    <source>
        <dbReference type="SAM" id="Phobius"/>
    </source>
</evidence>
<dbReference type="EMBL" id="WUYX01000008">
    <property type="protein sequence ID" value="MXV60869.1"/>
    <property type="molecule type" value="Genomic_DNA"/>
</dbReference>
<evidence type="ECO:0000259" key="3">
    <source>
        <dbReference type="Pfam" id="PF26514"/>
    </source>
</evidence>
<keyword evidence="2" id="KW-0812">Transmembrane</keyword>
<feature type="compositionally biased region" description="Low complexity" evidence="1">
    <location>
        <begin position="239"/>
        <end position="258"/>
    </location>
</feature>
<dbReference type="Proteomes" id="UP000434101">
    <property type="component" value="Unassembled WGS sequence"/>
</dbReference>
<dbReference type="OrthoDB" id="164059at2157"/>
<keyword evidence="5" id="KW-1185">Reference proteome</keyword>
<feature type="transmembrane region" description="Helical" evidence="2">
    <location>
        <begin position="42"/>
        <end position="64"/>
    </location>
</feature>
<keyword evidence="2" id="KW-1133">Transmembrane helix</keyword>